<feature type="binding site" evidence="6">
    <location>
        <position position="313"/>
    </location>
    <ligand>
        <name>D-serine</name>
        <dbReference type="ChEBI" id="CHEBI:35247"/>
    </ligand>
</feature>
<dbReference type="SUPFAM" id="SSF54373">
    <property type="entry name" value="FAD-linked reductases, C-terminal domain"/>
    <property type="match status" value="1"/>
</dbReference>
<evidence type="ECO:0000256" key="1">
    <source>
        <dbReference type="ARBA" id="ARBA00001974"/>
    </source>
</evidence>
<dbReference type="Proteomes" id="UP000193067">
    <property type="component" value="Unassembled WGS sequence"/>
</dbReference>
<dbReference type="STRING" id="1353009.A0A1Y2J989"/>
<dbReference type="GO" id="GO:0005737">
    <property type="term" value="C:cytoplasm"/>
    <property type="evidence" value="ECO:0007669"/>
    <property type="project" value="TreeGrafter"/>
</dbReference>
<keyword evidence="4 6" id="KW-0274">FAD</keyword>
<dbReference type="PANTHER" id="PTHR11530:SF11">
    <property type="entry name" value="D-ASPARTATE OXIDASE"/>
    <property type="match status" value="1"/>
</dbReference>
<feature type="binding site" evidence="6">
    <location>
        <position position="346"/>
    </location>
    <ligand>
        <name>D-dopa</name>
        <dbReference type="ChEBI" id="CHEBI:149689"/>
    </ligand>
</feature>
<organism evidence="8 9">
    <name type="scientific">Trametes coccinea (strain BRFM310)</name>
    <name type="common">Pycnoporus coccineus</name>
    <dbReference type="NCBI Taxonomy" id="1353009"/>
    <lineage>
        <taxon>Eukaryota</taxon>
        <taxon>Fungi</taxon>
        <taxon>Dikarya</taxon>
        <taxon>Basidiomycota</taxon>
        <taxon>Agaricomycotina</taxon>
        <taxon>Agaricomycetes</taxon>
        <taxon>Polyporales</taxon>
        <taxon>Polyporaceae</taxon>
        <taxon>Trametes</taxon>
    </lineage>
</organism>
<keyword evidence="5" id="KW-0560">Oxidoreductase</keyword>
<evidence type="ECO:0000313" key="9">
    <source>
        <dbReference type="Proteomes" id="UP000193067"/>
    </source>
</evidence>
<feature type="binding site" evidence="6">
    <location>
        <position position="242"/>
    </location>
    <ligand>
        <name>D-dopa</name>
        <dbReference type="ChEBI" id="CHEBI:149689"/>
    </ligand>
</feature>
<evidence type="ECO:0000256" key="5">
    <source>
        <dbReference type="ARBA" id="ARBA00023002"/>
    </source>
</evidence>
<evidence type="ECO:0000256" key="3">
    <source>
        <dbReference type="ARBA" id="ARBA00022630"/>
    </source>
</evidence>
<sequence length="381" mass="40747">MSSESSPRNIVVIGAGVVGLTTAVKLQEQTGYRVTIIAETFPTDPKTIKYTSLWAGAHHVSHAAEDAKMMAIDRESFEVMWELSAPGGAAEHCFLRIPQADYCLDGRNECLDWMPDFKQLSGDALLGGAISGSSFTTLTIDTPAYTAYLLARFISRGGTIVRGAVQHISQVIEGGPNLFRSGKSSSEPVDALVVCPGLGARTLGGVEDKDVYPVRGQIVIIRAPWIDFGRTISHVEQGLWTYVIPRRCGDVILGGTKQDNDWYPIARPETTTDILQRCLALCPELVPPSIRAQGPGTVDDLRPLILEEGCGFRPQRKGGIRLGVEWVKGRGGQGLVPVVFNYGHGGGGYQSSWGSATIASDILANSLANPPTPGSLTASAE</sequence>
<protein>
    <submittedName>
        <fullName evidence="8">D-amino-acid oxidase</fullName>
    </submittedName>
</protein>
<reference evidence="8 9" key="1">
    <citation type="journal article" date="2015" name="Biotechnol. Biofuels">
        <title>Enhanced degradation of softwood versus hardwood by the white-rot fungus Pycnoporus coccineus.</title>
        <authorList>
            <person name="Couturier M."/>
            <person name="Navarro D."/>
            <person name="Chevret D."/>
            <person name="Henrissat B."/>
            <person name="Piumi F."/>
            <person name="Ruiz-Duenas F.J."/>
            <person name="Martinez A.T."/>
            <person name="Grigoriev I.V."/>
            <person name="Riley R."/>
            <person name="Lipzen A."/>
            <person name="Berrin J.G."/>
            <person name="Master E.R."/>
            <person name="Rosso M.N."/>
        </authorList>
    </citation>
    <scope>NUCLEOTIDE SEQUENCE [LARGE SCALE GENOMIC DNA]</scope>
    <source>
        <strain evidence="8 9">BRFM310</strain>
    </source>
</reference>
<name>A0A1Y2J989_TRAC3</name>
<feature type="domain" description="FAD dependent oxidoreductase" evidence="7">
    <location>
        <begin position="10"/>
        <end position="361"/>
    </location>
</feature>
<evidence type="ECO:0000259" key="7">
    <source>
        <dbReference type="Pfam" id="PF01266"/>
    </source>
</evidence>
<dbReference type="GO" id="GO:0019478">
    <property type="term" value="P:D-amino acid catabolic process"/>
    <property type="evidence" value="ECO:0007669"/>
    <property type="project" value="TreeGrafter"/>
</dbReference>
<evidence type="ECO:0000313" key="8">
    <source>
        <dbReference type="EMBL" id="OSD08812.1"/>
    </source>
</evidence>
<proteinExistence type="inferred from homology"/>
<keyword evidence="9" id="KW-1185">Reference proteome</keyword>
<feature type="binding site" evidence="6">
    <location>
        <position position="165"/>
    </location>
    <ligand>
        <name>FAD</name>
        <dbReference type="ChEBI" id="CHEBI:57692"/>
    </ligand>
</feature>
<dbReference type="Gene3D" id="3.30.9.10">
    <property type="entry name" value="D-Amino Acid Oxidase, subunit A, domain 2"/>
    <property type="match status" value="1"/>
</dbReference>
<comment type="similarity">
    <text evidence="2">Belongs to the DAMOX/DASOX family.</text>
</comment>
<dbReference type="Pfam" id="PF01266">
    <property type="entry name" value="DAO"/>
    <property type="match status" value="1"/>
</dbReference>
<dbReference type="SUPFAM" id="SSF51971">
    <property type="entry name" value="Nucleotide-binding domain"/>
    <property type="match status" value="1"/>
</dbReference>
<dbReference type="InterPro" id="IPR023209">
    <property type="entry name" value="DAO"/>
</dbReference>
<dbReference type="EMBL" id="KZ084086">
    <property type="protein sequence ID" value="OSD08812.1"/>
    <property type="molecule type" value="Genomic_DNA"/>
</dbReference>
<gene>
    <name evidence="8" type="ORF">PYCCODRAFT_57760</name>
</gene>
<dbReference type="InterPro" id="IPR006076">
    <property type="entry name" value="FAD-dep_OxRdtase"/>
</dbReference>
<evidence type="ECO:0000256" key="2">
    <source>
        <dbReference type="ARBA" id="ARBA00006730"/>
    </source>
</evidence>
<dbReference type="GO" id="GO:0003884">
    <property type="term" value="F:D-amino-acid oxidase activity"/>
    <property type="evidence" value="ECO:0007669"/>
    <property type="project" value="InterPro"/>
</dbReference>
<evidence type="ECO:0000256" key="6">
    <source>
        <dbReference type="PIRSR" id="PIRSR000189-1"/>
    </source>
</evidence>
<feature type="binding site" evidence="6">
    <location>
        <begin position="51"/>
        <end position="52"/>
    </location>
    <ligand>
        <name>FAD</name>
        <dbReference type="ChEBI" id="CHEBI:57692"/>
    </ligand>
</feature>
<dbReference type="Gene3D" id="3.40.50.720">
    <property type="entry name" value="NAD(P)-binding Rossmann-like Domain"/>
    <property type="match status" value="1"/>
</dbReference>
<dbReference type="PANTHER" id="PTHR11530">
    <property type="entry name" value="D-AMINO ACID OXIDASE"/>
    <property type="match status" value="1"/>
</dbReference>
<dbReference type="AlphaFoldDB" id="A0A1Y2J989"/>
<evidence type="ECO:0000256" key="4">
    <source>
        <dbReference type="ARBA" id="ARBA00022827"/>
    </source>
</evidence>
<dbReference type="PIRSF" id="PIRSF000189">
    <property type="entry name" value="D-aa_oxidase"/>
    <property type="match status" value="1"/>
</dbReference>
<accession>A0A1Y2J989</accession>
<dbReference type="OrthoDB" id="2015447at2759"/>
<comment type="cofactor">
    <cofactor evidence="1 6">
        <name>FAD</name>
        <dbReference type="ChEBI" id="CHEBI:57692"/>
    </cofactor>
</comment>
<keyword evidence="3" id="KW-0285">Flavoprotein</keyword>
<dbReference type="GO" id="GO:0071949">
    <property type="term" value="F:FAD binding"/>
    <property type="evidence" value="ECO:0007669"/>
    <property type="project" value="InterPro"/>
</dbReference>